<gene>
    <name evidence="1" type="ORF">ONB1V03_LOCUS7601</name>
</gene>
<sequence>MSCIYSTVSYDFDISTGILNESPAQPPVTGRCARPGLPPKAQLWLISPERSRFDNKEKVLVHCKKDEFPQFKQELECRNGEHVDSQVIHLDVYDCQSPDNRLLLSQAINRSWESPPEVPLRSNSYHLQRVPVELTISAKESTCYTWRIQFEHKVNVAFLLIDINFPEHNNTGSHTNNSTAYLPTVKPIVSRYRTCSLQKAKRQAMGGDVVVGYYYFCDLNSESDAKAEQSALMDTITVHVNTSVPHEVGLEAVFLGRVFTTSIGGGKIVRPDCGQFEVKNIGVDFQAEAGHTFISCNDSYVDISQDRYASKKVSVLSGNPQ</sequence>
<dbReference type="Proteomes" id="UP000728032">
    <property type="component" value="Unassembled WGS sequence"/>
</dbReference>
<protein>
    <submittedName>
        <fullName evidence="1">Uncharacterized protein</fullName>
    </submittedName>
</protein>
<organism evidence="1">
    <name type="scientific">Oppiella nova</name>
    <dbReference type="NCBI Taxonomy" id="334625"/>
    <lineage>
        <taxon>Eukaryota</taxon>
        <taxon>Metazoa</taxon>
        <taxon>Ecdysozoa</taxon>
        <taxon>Arthropoda</taxon>
        <taxon>Chelicerata</taxon>
        <taxon>Arachnida</taxon>
        <taxon>Acari</taxon>
        <taxon>Acariformes</taxon>
        <taxon>Sarcoptiformes</taxon>
        <taxon>Oribatida</taxon>
        <taxon>Brachypylina</taxon>
        <taxon>Oppioidea</taxon>
        <taxon>Oppiidae</taxon>
        <taxon>Oppiella</taxon>
    </lineage>
</organism>
<proteinExistence type="predicted"/>
<evidence type="ECO:0000313" key="2">
    <source>
        <dbReference type="Proteomes" id="UP000728032"/>
    </source>
</evidence>
<dbReference type="OrthoDB" id="6505093at2759"/>
<dbReference type="AlphaFoldDB" id="A0A7R9LYC7"/>
<name>A0A7R9LYC7_9ACAR</name>
<keyword evidence="2" id="KW-1185">Reference proteome</keyword>
<evidence type="ECO:0000313" key="1">
    <source>
        <dbReference type="EMBL" id="CAD7650036.1"/>
    </source>
</evidence>
<dbReference type="EMBL" id="CAJPVJ010003929">
    <property type="protein sequence ID" value="CAG2168108.1"/>
    <property type="molecule type" value="Genomic_DNA"/>
</dbReference>
<accession>A0A7R9LYC7</accession>
<reference evidence="1" key="1">
    <citation type="submission" date="2020-11" db="EMBL/GenBank/DDBJ databases">
        <authorList>
            <person name="Tran Van P."/>
        </authorList>
    </citation>
    <scope>NUCLEOTIDE SEQUENCE</scope>
</reference>
<dbReference type="EMBL" id="OC918754">
    <property type="protein sequence ID" value="CAD7650036.1"/>
    <property type="molecule type" value="Genomic_DNA"/>
</dbReference>